<evidence type="ECO:0000313" key="3">
    <source>
        <dbReference type="Proteomes" id="UP000315496"/>
    </source>
</evidence>
<dbReference type="Proteomes" id="UP000315496">
    <property type="component" value="Chromosome 1"/>
</dbReference>
<accession>A0A4Z1TAF5</accession>
<reference evidence="2 3" key="1">
    <citation type="submission" date="2019-05" db="EMBL/GenBank/DDBJ databases">
        <title>The compact genome of Giardia muris reveals important steps in the evolution of intestinal protozoan parasites.</title>
        <authorList>
            <person name="Xu F."/>
            <person name="Jimenez-Gonzalez A."/>
            <person name="Einarsson E."/>
            <person name="Astvaldsson A."/>
            <person name="Peirasmaki D."/>
            <person name="Eckmann L."/>
            <person name="Andersson J.O."/>
            <person name="Svard S.G."/>
            <person name="Jerlstrom-Hultqvist J."/>
        </authorList>
    </citation>
    <scope>NUCLEOTIDE SEQUENCE [LARGE SCALE GENOMIC DNA]</scope>
    <source>
        <strain evidence="2 3">Roberts-Thomson</strain>
    </source>
</reference>
<gene>
    <name evidence="2" type="ORF">GMRT_10206</name>
</gene>
<feature type="region of interest" description="Disordered" evidence="1">
    <location>
        <begin position="65"/>
        <end position="130"/>
    </location>
</feature>
<organism evidence="2 3">
    <name type="scientific">Giardia muris</name>
    <dbReference type="NCBI Taxonomy" id="5742"/>
    <lineage>
        <taxon>Eukaryota</taxon>
        <taxon>Metamonada</taxon>
        <taxon>Diplomonadida</taxon>
        <taxon>Hexamitidae</taxon>
        <taxon>Giardiinae</taxon>
        <taxon>Giardia</taxon>
    </lineage>
</organism>
<dbReference type="VEuPathDB" id="GiardiaDB:GMRT_10206"/>
<comment type="caution">
    <text evidence="2">The sequence shown here is derived from an EMBL/GenBank/DDBJ whole genome shotgun (WGS) entry which is preliminary data.</text>
</comment>
<dbReference type="EMBL" id="VDLU01000001">
    <property type="protein sequence ID" value="TNJ29501.1"/>
    <property type="molecule type" value="Genomic_DNA"/>
</dbReference>
<protein>
    <submittedName>
        <fullName evidence="2">Uncharacterized protein</fullName>
    </submittedName>
</protein>
<feature type="compositionally biased region" description="Polar residues" evidence="1">
    <location>
        <begin position="85"/>
        <end position="98"/>
    </location>
</feature>
<name>A0A4Z1TAF5_GIAMU</name>
<evidence type="ECO:0000313" key="2">
    <source>
        <dbReference type="EMBL" id="TNJ29501.1"/>
    </source>
</evidence>
<keyword evidence="3" id="KW-1185">Reference proteome</keyword>
<proteinExistence type="predicted"/>
<feature type="region of interest" description="Disordered" evidence="1">
    <location>
        <begin position="176"/>
        <end position="198"/>
    </location>
</feature>
<feature type="compositionally biased region" description="Basic residues" evidence="1">
    <location>
        <begin position="188"/>
        <end position="198"/>
    </location>
</feature>
<evidence type="ECO:0000256" key="1">
    <source>
        <dbReference type="SAM" id="MobiDB-lite"/>
    </source>
</evidence>
<sequence length="198" mass="22466">MTRYVSGDNVEITISNGSVFRGVVQEANDDCYVLTDVFKVGQDGVLDALNQAVRFGHTLIKEIKTPTLPETPKPRFTSGMFGQQPGHNQPSSNPSATRKQPKGQASAGSFRSRNDEIALPFPHDPDDKVDITPLDLEKERLEYQRRREDAIRTNAIDQGHDPEVAIRAFNRQYDPSRSFFDNLEPNRRNRRNVKQNRT</sequence>
<dbReference type="AlphaFoldDB" id="A0A4Z1TAF5"/>